<evidence type="ECO:0000256" key="2">
    <source>
        <dbReference type="ARBA" id="ARBA00010199"/>
    </source>
</evidence>
<comment type="subcellular location">
    <subcellularLocation>
        <location evidence="1">Membrane</location>
        <topology evidence="1">Multi-pass membrane protein</topology>
    </subcellularLocation>
</comment>
<feature type="transmembrane region" description="Helical" evidence="6">
    <location>
        <begin position="555"/>
        <end position="576"/>
    </location>
</feature>
<dbReference type="GO" id="GO:0042910">
    <property type="term" value="F:xenobiotic transmembrane transporter activity"/>
    <property type="evidence" value="ECO:0007669"/>
    <property type="project" value="InterPro"/>
</dbReference>
<feature type="compositionally biased region" description="Low complexity" evidence="7">
    <location>
        <begin position="23"/>
        <end position="38"/>
    </location>
</feature>
<feature type="transmembrane region" description="Helical" evidence="6">
    <location>
        <begin position="224"/>
        <end position="246"/>
    </location>
</feature>
<keyword evidence="3 6" id="KW-0812">Transmembrane</keyword>
<protein>
    <recommendedName>
        <fullName evidence="6">Protein DETOXIFICATION</fullName>
    </recommendedName>
    <alternativeName>
        <fullName evidence="6">Multidrug and toxic compound extrusion protein</fullName>
    </alternativeName>
</protein>
<feature type="region of interest" description="Disordered" evidence="7">
    <location>
        <begin position="1"/>
        <end position="96"/>
    </location>
</feature>
<comment type="caution">
    <text evidence="6">Lacks conserved residue(s) required for the propagation of feature annotation.</text>
</comment>
<dbReference type="InterPro" id="IPR044644">
    <property type="entry name" value="DinF-like"/>
</dbReference>
<feature type="transmembrane region" description="Helical" evidence="6">
    <location>
        <begin position="296"/>
        <end position="317"/>
    </location>
</feature>
<accession>A0A1D2AEW3</accession>
<dbReference type="Pfam" id="PF01554">
    <property type="entry name" value="MatE"/>
    <property type="match status" value="2"/>
</dbReference>
<dbReference type="EMBL" id="GDKF01000878">
    <property type="protein sequence ID" value="JAT77744.1"/>
    <property type="molecule type" value="Transcribed_RNA"/>
</dbReference>
<dbReference type="AlphaFoldDB" id="A0A1D2AEW3"/>
<evidence type="ECO:0000256" key="1">
    <source>
        <dbReference type="ARBA" id="ARBA00004141"/>
    </source>
</evidence>
<dbReference type="InterPro" id="IPR002528">
    <property type="entry name" value="MATE_fam"/>
</dbReference>
<feature type="transmembrane region" description="Helical" evidence="6">
    <location>
        <begin position="323"/>
        <end position="343"/>
    </location>
</feature>
<evidence type="ECO:0000256" key="7">
    <source>
        <dbReference type="SAM" id="MobiDB-lite"/>
    </source>
</evidence>
<organism evidence="8">
    <name type="scientific">Auxenochlorella protothecoides</name>
    <name type="common">Green microalga</name>
    <name type="synonym">Chlorella protothecoides</name>
    <dbReference type="NCBI Taxonomy" id="3075"/>
    <lineage>
        <taxon>Eukaryota</taxon>
        <taxon>Viridiplantae</taxon>
        <taxon>Chlorophyta</taxon>
        <taxon>core chlorophytes</taxon>
        <taxon>Trebouxiophyceae</taxon>
        <taxon>Chlorellales</taxon>
        <taxon>Chlorellaceae</taxon>
        <taxon>Auxenochlorella</taxon>
    </lineage>
</organism>
<dbReference type="PANTHER" id="PTHR42893:SF46">
    <property type="entry name" value="PROTEIN DETOXIFICATION 44, CHLOROPLASTIC"/>
    <property type="match status" value="1"/>
</dbReference>
<evidence type="ECO:0000256" key="4">
    <source>
        <dbReference type="ARBA" id="ARBA00022989"/>
    </source>
</evidence>
<evidence type="ECO:0000313" key="8">
    <source>
        <dbReference type="EMBL" id="JAT77744.1"/>
    </source>
</evidence>
<dbReference type="GO" id="GO:0015297">
    <property type="term" value="F:antiporter activity"/>
    <property type="evidence" value="ECO:0007669"/>
    <property type="project" value="InterPro"/>
</dbReference>
<evidence type="ECO:0000256" key="3">
    <source>
        <dbReference type="ARBA" id="ARBA00022692"/>
    </source>
</evidence>
<keyword evidence="5 6" id="KW-0472">Membrane</keyword>
<evidence type="ECO:0000256" key="5">
    <source>
        <dbReference type="ARBA" id="ARBA00023136"/>
    </source>
</evidence>
<feature type="transmembrane region" description="Helical" evidence="6">
    <location>
        <begin position="459"/>
        <end position="485"/>
    </location>
</feature>
<sequence>MHVASCRPCVPTPGPSSRSCLHPSAPRRVVRARAGARPTRVDADLPALETKRDMNGTGPGVHDAHKNGGDPEAPLAGTGHGPTRPPTPSSRPSLPGWLLNPNDPAILELTLPALLTLVADPMLSMATSVFVGQTGPTPLAALGINTSLFALCFSLFNFLATATTPLVATALQAGNGEQVMGFECGGHGEGCGTPSLPPAAPSDTKAPAPPIPLSKAGRTVLQGLALAVVLGLGLALALTAGSDAALGVMGVAPEAGDLFLQSRDYLTVRALAAPAVLLESVAQGALYGMRDMRTPLYVTAGANALNLGLGWLLVLHLGWGVKGAALATAAAEAASAVAYLTVLHGRRGMLGDLAPRLLLAPPPSAGPNGTPPPQELLPAGASLLTRTALLLGSKTAAAAAAARLGAAPAAAHHIVLQVWLLDSFLTDALAVAGQTLVASHLGAGGSVGLRSARAVSDRLLQLGVGGSAVLALALAALGPAFPAAFTSDPGVLSGVHAIWGLALALLPLNGAVYVLDGVLAGASDFDFLAQAMVLSALCTVAGLELSGHLEAGLLGVWWALAALMASRLATLSWRYAAPAGPLGAKRGPGAES</sequence>
<evidence type="ECO:0000256" key="6">
    <source>
        <dbReference type="RuleBase" id="RU004914"/>
    </source>
</evidence>
<reference evidence="8" key="1">
    <citation type="submission" date="2015-08" db="EMBL/GenBank/DDBJ databases">
        <authorList>
            <person name="Babu N.S."/>
            <person name="Beckwith C.J."/>
            <person name="Beseler K.G."/>
            <person name="Brison A."/>
            <person name="Carone J.V."/>
            <person name="Caskin T.P."/>
            <person name="Diamond M."/>
            <person name="Durham M.E."/>
            <person name="Foxe J.M."/>
            <person name="Go M."/>
            <person name="Henderson B.A."/>
            <person name="Jones I.B."/>
            <person name="McGettigan J.A."/>
            <person name="Micheletti S.J."/>
            <person name="Nasrallah M.E."/>
            <person name="Ortiz D."/>
            <person name="Piller C.R."/>
            <person name="Privatt S.R."/>
            <person name="Schneider S.L."/>
            <person name="Sharp S."/>
            <person name="Smith T.C."/>
            <person name="Stanton J.D."/>
            <person name="Ullery H.E."/>
            <person name="Wilson R.J."/>
            <person name="Serrano M.G."/>
            <person name="Buck G."/>
            <person name="Lee V."/>
            <person name="Wang Y."/>
            <person name="Carvalho R."/>
            <person name="Voegtly L."/>
            <person name="Shi R."/>
            <person name="Duckworth R."/>
            <person name="Johnson A."/>
            <person name="Loviza R."/>
            <person name="Walstead R."/>
            <person name="Shah Z."/>
            <person name="Kiflezghi M."/>
            <person name="Wade K."/>
            <person name="Ball S.L."/>
            <person name="Bradley K.W."/>
            <person name="Asai D.J."/>
            <person name="Bowman C.A."/>
            <person name="Russell D.A."/>
            <person name="Pope W.H."/>
            <person name="Jacobs-Sera D."/>
            <person name="Hendrix R.W."/>
            <person name="Hatfull G.F."/>
        </authorList>
    </citation>
    <scope>NUCLEOTIDE SEQUENCE</scope>
</reference>
<feature type="transmembrane region" description="Helical" evidence="6">
    <location>
        <begin position="266"/>
        <end position="289"/>
    </location>
</feature>
<comment type="similarity">
    <text evidence="2 6">Belongs to the multi antimicrobial extrusion (MATE) (TC 2.A.66.1) family.</text>
</comment>
<proteinExistence type="inferred from homology"/>
<feature type="transmembrane region" description="Helical" evidence="6">
    <location>
        <begin position="527"/>
        <end position="549"/>
    </location>
</feature>
<gene>
    <name evidence="8" type="ORF">g.8605</name>
</gene>
<feature type="compositionally biased region" description="Basic and acidic residues" evidence="7">
    <location>
        <begin position="39"/>
        <end position="54"/>
    </location>
</feature>
<dbReference type="PANTHER" id="PTHR42893">
    <property type="entry name" value="PROTEIN DETOXIFICATION 44, CHLOROPLASTIC-RELATED"/>
    <property type="match status" value="1"/>
</dbReference>
<keyword evidence="4 6" id="KW-1133">Transmembrane helix</keyword>
<feature type="transmembrane region" description="Helical" evidence="6">
    <location>
        <begin position="497"/>
        <end position="515"/>
    </location>
</feature>
<dbReference type="NCBIfam" id="TIGR00797">
    <property type="entry name" value="matE"/>
    <property type="match status" value="1"/>
</dbReference>
<dbReference type="GO" id="GO:0016020">
    <property type="term" value="C:membrane"/>
    <property type="evidence" value="ECO:0007669"/>
    <property type="project" value="UniProtKB-SubCell"/>
</dbReference>
<name>A0A1D2AEW3_AUXPR</name>